<dbReference type="PANTHER" id="PTHR44809">
    <property type="match status" value="1"/>
</dbReference>
<reference evidence="2 3" key="1">
    <citation type="submission" date="2018-02" db="EMBL/GenBank/DDBJ databases">
        <title>Comparative genomes isolates from brazilian mangrove.</title>
        <authorList>
            <person name="Araujo J.E."/>
            <person name="Taketani R.G."/>
            <person name="Silva M.C.P."/>
            <person name="Loureco M.V."/>
            <person name="Andreote F.D."/>
        </authorList>
    </citation>
    <scope>NUCLEOTIDE SEQUENCE [LARGE SCALE GENOMIC DNA]</scope>
    <source>
        <strain evidence="2 3">HEX-2 MGV</strain>
    </source>
</reference>
<dbReference type="Proteomes" id="UP000240009">
    <property type="component" value="Unassembled WGS sequence"/>
</dbReference>
<dbReference type="SUPFAM" id="SSF48452">
    <property type="entry name" value="TPR-like"/>
    <property type="match status" value="1"/>
</dbReference>
<keyword evidence="1" id="KW-0802">TPR repeat</keyword>
<feature type="repeat" description="TPR" evidence="1">
    <location>
        <begin position="251"/>
        <end position="284"/>
    </location>
</feature>
<dbReference type="EMBL" id="PUIA01000057">
    <property type="protein sequence ID" value="PQO27301.1"/>
    <property type="molecule type" value="Genomic_DNA"/>
</dbReference>
<proteinExistence type="predicted"/>
<name>A0A2S8F571_9BACT</name>
<evidence type="ECO:0000256" key="1">
    <source>
        <dbReference type="PROSITE-ProRule" id="PRU00339"/>
    </source>
</evidence>
<sequence>MSLPKPTSQNRSNGSCWGTPKQSRCMALKLPASQALTWVDPKSEPAVLKGSQATQVPAILSSLATKEQSMIWRWQTLFFLVTVTLPMAGCKTWNPTKLTDSHETPLVASATKTPVSPKVKACLVTAQTLHQEGHYREAALLLERARAEAPNAHDYSRQLAVLYDELGVSDKAENEFAIALDKTPNDANLHNDFGFFFLERGDNTRAEQQFRKALEIAPQHQLAQSNLARTLFKQNRLEEAYATYENALGTANAHHNMGVLFSQAGRDHEARMAFQEAIKADPKLDVSREFLASLDNLPEIANRQRSNGTTQLR</sequence>
<dbReference type="InterPro" id="IPR011990">
    <property type="entry name" value="TPR-like_helical_dom_sf"/>
</dbReference>
<dbReference type="SMART" id="SM00028">
    <property type="entry name" value="TPR"/>
    <property type="match status" value="4"/>
</dbReference>
<gene>
    <name evidence="2" type="ORF">C5Y96_17305</name>
</gene>
<protein>
    <recommendedName>
        <fullName evidence="4">Tetratricopeptide repeat protein</fullName>
    </recommendedName>
</protein>
<evidence type="ECO:0008006" key="4">
    <source>
        <dbReference type="Google" id="ProtNLM"/>
    </source>
</evidence>
<comment type="caution">
    <text evidence="2">The sequence shown here is derived from an EMBL/GenBank/DDBJ whole genome shotgun (WGS) entry which is preliminary data.</text>
</comment>
<evidence type="ECO:0000313" key="3">
    <source>
        <dbReference type="Proteomes" id="UP000240009"/>
    </source>
</evidence>
<dbReference type="InterPro" id="IPR052943">
    <property type="entry name" value="TMTC_O-mannosyl-trnsfr"/>
</dbReference>
<dbReference type="AlphaFoldDB" id="A0A2S8F571"/>
<accession>A0A2S8F571</accession>
<dbReference type="PANTHER" id="PTHR44809:SF1">
    <property type="entry name" value="PROTEIN O-MANNOSYL-TRANSFERASE TMTC1"/>
    <property type="match status" value="1"/>
</dbReference>
<dbReference type="Pfam" id="PF13181">
    <property type="entry name" value="TPR_8"/>
    <property type="match status" value="1"/>
</dbReference>
<evidence type="ECO:0000313" key="2">
    <source>
        <dbReference type="EMBL" id="PQO27301.1"/>
    </source>
</evidence>
<dbReference type="InterPro" id="IPR019734">
    <property type="entry name" value="TPR_rpt"/>
</dbReference>
<feature type="repeat" description="TPR" evidence="1">
    <location>
        <begin position="187"/>
        <end position="220"/>
    </location>
</feature>
<dbReference type="Pfam" id="PF14559">
    <property type="entry name" value="TPR_19"/>
    <property type="match status" value="2"/>
</dbReference>
<dbReference type="Gene3D" id="1.25.40.10">
    <property type="entry name" value="Tetratricopeptide repeat domain"/>
    <property type="match status" value="1"/>
</dbReference>
<organism evidence="2 3">
    <name type="scientific">Blastopirellula marina</name>
    <dbReference type="NCBI Taxonomy" id="124"/>
    <lineage>
        <taxon>Bacteria</taxon>
        <taxon>Pseudomonadati</taxon>
        <taxon>Planctomycetota</taxon>
        <taxon>Planctomycetia</taxon>
        <taxon>Pirellulales</taxon>
        <taxon>Pirellulaceae</taxon>
        <taxon>Blastopirellula</taxon>
    </lineage>
</organism>
<dbReference type="PROSITE" id="PS50005">
    <property type="entry name" value="TPR"/>
    <property type="match status" value="2"/>
</dbReference>